<proteinExistence type="predicted"/>
<dbReference type="EMBL" id="CM037154">
    <property type="protein sequence ID" value="KAH7861235.1"/>
    <property type="molecule type" value="Genomic_DNA"/>
</dbReference>
<gene>
    <name evidence="1" type="ORF">Vadar_023443</name>
</gene>
<organism evidence="1 2">
    <name type="scientific">Vaccinium darrowii</name>
    <dbReference type="NCBI Taxonomy" id="229202"/>
    <lineage>
        <taxon>Eukaryota</taxon>
        <taxon>Viridiplantae</taxon>
        <taxon>Streptophyta</taxon>
        <taxon>Embryophyta</taxon>
        <taxon>Tracheophyta</taxon>
        <taxon>Spermatophyta</taxon>
        <taxon>Magnoliopsida</taxon>
        <taxon>eudicotyledons</taxon>
        <taxon>Gunneridae</taxon>
        <taxon>Pentapetalae</taxon>
        <taxon>asterids</taxon>
        <taxon>Ericales</taxon>
        <taxon>Ericaceae</taxon>
        <taxon>Vaccinioideae</taxon>
        <taxon>Vaccinieae</taxon>
        <taxon>Vaccinium</taxon>
    </lineage>
</organism>
<reference evidence="1 2" key="1">
    <citation type="journal article" date="2021" name="Hortic Res">
        <title>High-quality reference genome and annotation aids understanding of berry development for evergreen blueberry (Vaccinium darrowii).</title>
        <authorList>
            <person name="Yu J."/>
            <person name="Hulse-Kemp A.M."/>
            <person name="Babiker E."/>
            <person name="Staton M."/>
        </authorList>
    </citation>
    <scope>NUCLEOTIDE SEQUENCE [LARGE SCALE GENOMIC DNA]</scope>
    <source>
        <strain evidence="2">cv. NJ 8807/NJ 8810</strain>
        <tissue evidence="1">Young leaf</tissue>
    </source>
</reference>
<protein>
    <submittedName>
        <fullName evidence="1">Uncharacterized protein</fullName>
    </submittedName>
</protein>
<comment type="caution">
    <text evidence="1">The sequence shown here is derived from an EMBL/GenBank/DDBJ whole genome shotgun (WGS) entry which is preliminary data.</text>
</comment>
<name>A0ACB7Z5P1_9ERIC</name>
<dbReference type="Proteomes" id="UP000828048">
    <property type="component" value="Chromosome 4"/>
</dbReference>
<keyword evidence="2" id="KW-1185">Reference proteome</keyword>
<sequence>MRQHCGYSCGVSAEVAISKTNGIWIEDKKLFVKKATFEDQRINQRQRNNQSNVEVGKERESKFRKNDGGKDYWVHTGNNAGNFKIEHSSYADVLKGVPIRASKIVEAMESGADWLQRSVVGKLINHCHVNSLPDLFISNGI</sequence>
<evidence type="ECO:0000313" key="1">
    <source>
        <dbReference type="EMBL" id="KAH7861235.1"/>
    </source>
</evidence>
<accession>A0ACB7Z5P1</accession>
<evidence type="ECO:0000313" key="2">
    <source>
        <dbReference type="Proteomes" id="UP000828048"/>
    </source>
</evidence>